<dbReference type="InterPro" id="IPR008969">
    <property type="entry name" value="CarboxyPept-like_regulatory"/>
</dbReference>
<accession>A0A841MF52</accession>
<dbReference type="RefSeq" id="WP_184495341.1">
    <property type="nucleotide sequence ID" value="NZ_JACIJO010000002.1"/>
</dbReference>
<keyword evidence="5 9" id="KW-0732">Signal</keyword>
<evidence type="ECO:0000256" key="6">
    <source>
        <dbReference type="ARBA" id="ARBA00023136"/>
    </source>
</evidence>
<keyword evidence="12" id="KW-1185">Reference proteome</keyword>
<evidence type="ECO:0000313" key="12">
    <source>
        <dbReference type="Proteomes" id="UP000588604"/>
    </source>
</evidence>
<dbReference type="Pfam" id="PF07715">
    <property type="entry name" value="Plug"/>
    <property type="match status" value="1"/>
</dbReference>
<comment type="subcellular location">
    <subcellularLocation>
        <location evidence="1 8">Cell outer membrane</location>
        <topology evidence="1 8">Multi-pass membrane protein</topology>
    </subcellularLocation>
</comment>
<dbReference type="InterPro" id="IPR023997">
    <property type="entry name" value="TonB-dep_OMP_SusC/RagA_CS"/>
</dbReference>
<evidence type="ECO:0000256" key="3">
    <source>
        <dbReference type="ARBA" id="ARBA00022452"/>
    </source>
</evidence>
<evidence type="ECO:0000256" key="7">
    <source>
        <dbReference type="ARBA" id="ARBA00023237"/>
    </source>
</evidence>
<dbReference type="Pfam" id="PF13715">
    <property type="entry name" value="CarbopepD_reg_2"/>
    <property type="match status" value="1"/>
</dbReference>
<feature type="domain" description="TonB-dependent receptor plug" evidence="10">
    <location>
        <begin position="121"/>
        <end position="228"/>
    </location>
</feature>
<dbReference type="InterPro" id="IPR037066">
    <property type="entry name" value="Plug_dom_sf"/>
</dbReference>
<comment type="caution">
    <text evidence="11">The sequence shown here is derived from an EMBL/GenBank/DDBJ whole genome shotgun (WGS) entry which is preliminary data.</text>
</comment>
<feature type="signal peptide" evidence="9">
    <location>
        <begin position="1"/>
        <end position="26"/>
    </location>
</feature>
<keyword evidence="7 8" id="KW-0998">Cell outer membrane</keyword>
<comment type="similarity">
    <text evidence="8">Belongs to the TonB-dependent receptor family.</text>
</comment>
<evidence type="ECO:0000256" key="2">
    <source>
        <dbReference type="ARBA" id="ARBA00022448"/>
    </source>
</evidence>
<evidence type="ECO:0000259" key="10">
    <source>
        <dbReference type="Pfam" id="PF07715"/>
    </source>
</evidence>
<dbReference type="PANTHER" id="PTHR30069:SF29">
    <property type="entry name" value="HEMOGLOBIN AND HEMOGLOBIN-HAPTOGLOBIN-BINDING PROTEIN 1-RELATED"/>
    <property type="match status" value="1"/>
</dbReference>
<protein>
    <submittedName>
        <fullName evidence="11">TonB-linked SusC/RagA family outer membrane protein</fullName>
    </submittedName>
</protein>
<dbReference type="GO" id="GO:0044718">
    <property type="term" value="P:siderophore transmembrane transport"/>
    <property type="evidence" value="ECO:0007669"/>
    <property type="project" value="TreeGrafter"/>
</dbReference>
<dbReference type="PANTHER" id="PTHR30069">
    <property type="entry name" value="TONB-DEPENDENT OUTER MEMBRANE RECEPTOR"/>
    <property type="match status" value="1"/>
</dbReference>
<keyword evidence="2 8" id="KW-0813">Transport</keyword>
<evidence type="ECO:0000256" key="1">
    <source>
        <dbReference type="ARBA" id="ARBA00004571"/>
    </source>
</evidence>
<dbReference type="GO" id="GO:0009279">
    <property type="term" value="C:cell outer membrane"/>
    <property type="evidence" value="ECO:0007669"/>
    <property type="project" value="UniProtKB-SubCell"/>
</dbReference>
<dbReference type="Proteomes" id="UP000588604">
    <property type="component" value="Unassembled WGS sequence"/>
</dbReference>
<dbReference type="InterPro" id="IPR012910">
    <property type="entry name" value="Plug_dom"/>
</dbReference>
<evidence type="ECO:0000256" key="5">
    <source>
        <dbReference type="ARBA" id="ARBA00022729"/>
    </source>
</evidence>
<dbReference type="Gene3D" id="2.170.130.10">
    <property type="entry name" value="TonB-dependent receptor, plug domain"/>
    <property type="match status" value="1"/>
</dbReference>
<dbReference type="SUPFAM" id="SSF56935">
    <property type="entry name" value="Porins"/>
    <property type="match status" value="1"/>
</dbReference>
<dbReference type="NCBIfam" id="TIGR04056">
    <property type="entry name" value="OMP_RagA_SusC"/>
    <property type="match status" value="1"/>
</dbReference>
<name>A0A841MF52_9BACT</name>
<dbReference type="InterPro" id="IPR039426">
    <property type="entry name" value="TonB-dep_rcpt-like"/>
</dbReference>
<keyword evidence="4 8" id="KW-0812">Transmembrane</keyword>
<dbReference type="EMBL" id="JACIJO010000002">
    <property type="protein sequence ID" value="MBB6326762.1"/>
    <property type="molecule type" value="Genomic_DNA"/>
</dbReference>
<dbReference type="InterPro" id="IPR036942">
    <property type="entry name" value="Beta-barrel_TonB_sf"/>
</dbReference>
<dbReference type="SUPFAM" id="SSF49464">
    <property type="entry name" value="Carboxypeptidase regulatory domain-like"/>
    <property type="match status" value="1"/>
</dbReference>
<dbReference type="Gene3D" id="2.60.40.1120">
    <property type="entry name" value="Carboxypeptidase-like, regulatory domain"/>
    <property type="match status" value="1"/>
</dbReference>
<dbReference type="GO" id="GO:0015344">
    <property type="term" value="F:siderophore uptake transmembrane transporter activity"/>
    <property type="evidence" value="ECO:0007669"/>
    <property type="project" value="TreeGrafter"/>
</dbReference>
<dbReference type="PROSITE" id="PS52016">
    <property type="entry name" value="TONB_DEPENDENT_REC_3"/>
    <property type="match status" value="1"/>
</dbReference>
<evidence type="ECO:0000256" key="9">
    <source>
        <dbReference type="SAM" id="SignalP"/>
    </source>
</evidence>
<keyword evidence="3 8" id="KW-1134">Transmembrane beta strand</keyword>
<evidence type="ECO:0000313" key="11">
    <source>
        <dbReference type="EMBL" id="MBB6326762.1"/>
    </source>
</evidence>
<organism evidence="11 12">
    <name type="scientific">Algoriphagus iocasae</name>
    <dbReference type="NCBI Taxonomy" id="1836499"/>
    <lineage>
        <taxon>Bacteria</taxon>
        <taxon>Pseudomonadati</taxon>
        <taxon>Bacteroidota</taxon>
        <taxon>Cytophagia</taxon>
        <taxon>Cytophagales</taxon>
        <taxon>Cyclobacteriaceae</taxon>
        <taxon>Algoriphagus</taxon>
    </lineage>
</organism>
<dbReference type="NCBIfam" id="TIGR04057">
    <property type="entry name" value="SusC_RagA_signa"/>
    <property type="match status" value="1"/>
</dbReference>
<gene>
    <name evidence="11" type="ORF">FHS59_002390</name>
</gene>
<dbReference type="FunFam" id="2.170.130.10:FF:000003">
    <property type="entry name" value="SusC/RagA family TonB-linked outer membrane protein"/>
    <property type="match status" value="1"/>
</dbReference>
<keyword evidence="6 8" id="KW-0472">Membrane</keyword>
<proteinExistence type="inferred from homology"/>
<feature type="chain" id="PRO_5032861085" evidence="9">
    <location>
        <begin position="27"/>
        <end position="1056"/>
    </location>
</feature>
<reference evidence="11 12" key="1">
    <citation type="submission" date="2020-08" db="EMBL/GenBank/DDBJ databases">
        <title>Genomic Encyclopedia of Type Strains, Phase IV (KMG-IV): sequencing the most valuable type-strain genomes for metagenomic binning, comparative biology and taxonomic classification.</title>
        <authorList>
            <person name="Goeker M."/>
        </authorList>
    </citation>
    <scope>NUCLEOTIDE SEQUENCE [LARGE SCALE GENOMIC DNA]</scope>
    <source>
        <strain evidence="11 12">DSM 102044</strain>
    </source>
</reference>
<evidence type="ECO:0000256" key="4">
    <source>
        <dbReference type="ARBA" id="ARBA00022692"/>
    </source>
</evidence>
<dbReference type="Gene3D" id="2.40.170.20">
    <property type="entry name" value="TonB-dependent receptor, beta-barrel domain"/>
    <property type="match status" value="1"/>
</dbReference>
<evidence type="ECO:0000256" key="8">
    <source>
        <dbReference type="PROSITE-ProRule" id="PRU01360"/>
    </source>
</evidence>
<dbReference type="AlphaFoldDB" id="A0A841MF52"/>
<sequence length="1056" mass="117535">MKNSTRFKLFGLTFLMFLGLMGSVLAQTREVSGVVISGEDNLPLPGVSVLVKGTTTGTVTDVDGKFNVNVSGSDATLVLSFIGFTTLEVPVGDRSTFDLTLLPDTKSLEEVVVVGYGEQKKETITGSVATVKGKELTQSPAMNLSNSIAGRMAGVVAVNRSGEPGYDGSGIRIRGSNTLGNNDALVVIDGIPARAGGLQRLNPNDIESISVLKDASAAIYGSRAANGVILVTTKRGSTGAPELTFQANQGWAQPTVVPKLANAAQYAEMLNDLDIYGLPTSEWAAANQAYQQNGEYIRPNGQVRSAPYTPEELELYKNGSDPWHYPNTDWYGETLKTWSPQSRYNLQLVGGSENVKYLTSLGYQNQDAYYKNAATGYKQYDFRINLDANVNKYVKVGLGILAREEFRFFPTRGAGAIFRMQMRGKPNQPAFWPNGKPGPDIENGENPVVITTNATGYDRDKQDYIQTTGNLEIKIPGVEGLKFTGTAAIDKFIRYRKLWQTPWTLYELGNGFEADGVTPTLVGTQRGPAEPRLNEYTEQRLNILLGGVFNYDKTFGEDHTLNVVAGVNRETVEGNDFNAYRRFFISPAIDQLFAGGDLQKDNGGGAFNRARLNYFGRVAYNYKEKYLAEFLWRYDGSYIFPEDTRFGFFPGIMLGWVASEEGFWKNSGLGQTFDFFKIRGSWGQLGNDQIYYDNTFQEYQFLSTYGFDSYIIGGAQTKTLYETRVPNRAITWEIANNSNLGFEGQFLQGKIFFEFDLFYNKRTNILWRRNASVPETSGLNLPAENIGEVENKGFDLNLGYRGGKGEFQYSISANGGYAKNKILFWDEAPGAPDWQRSTGSPMNTGLVYQYDGVFPDQQSIDAETIDYSAITNNLRPGDMKYKDYNGDGKITPDDRVRMDANNIPTFQGGLNISANWKGFDLAILFQGAMGARQYVVTESGNIGNYLLDVYENRWTIDNPSTTDPRIANRNDQYYSNNNTYWFRKTDYLRLKNLEIGYNIPATLTEKIGVRNARIYVNGLNLITWDKLKVFDPETDSSSGQYYPQARVINTGISVSF</sequence>
<dbReference type="InterPro" id="IPR023996">
    <property type="entry name" value="TonB-dep_OMP_SusC/RagA"/>
</dbReference>